<sequence length="240" mass="25792">MTEAEGTFWSVGEDQGVVRYGEFFLTVVRAPFPGSSAVLDAHDPERAREFAASFGTVDAVLGELGAVSATEGVGLGTRADLDVVRVGCWGPVTEIVDPALGNVGDDFPVWEQAKELRKRHPDAVVIGAATVEHDSTYGAWAVLHPGGAEVFAAGWHGEGDWDVEGDARAVVEAFGIDEDELAEDGVDLDDGFEEFDWDGLARLALGRVAPLDQEGRTVSVFRVRHTEDTTFAMEETWLEG</sequence>
<comment type="caution">
    <text evidence="1">The sequence shown here is derived from an EMBL/GenBank/DDBJ whole genome shotgun (WGS) entry which is preliminary data.</text>
</comment>
<dbReference type="EMBL" id="JARAVY010000030">
    <property type="protein sequence ID" value="MDX2915495.1"/>
    <property type="molecule type" value="Genomic_DNA"/>
</dbReference>
<evidence type="ECO:0000313" key="2">
    <source>
        <dbReference type="Proteomes" id="UP001271723"/>
    </source>
</evidence>
<name>A0ABU4LJS2_9ACTN</name>
<dbReference type="Pfam" id="PF19859">
    <property type="entry name" value="DUF6333"/>
    <property type="match status" value="1"/>
</dbReference>
<organism evidence="1 2">
    <name type="scientific">Streptomyces griseiscabiei</name>
    <dbReference type="NCBI Taxonomy" id="2993540"/>
    <lineage>
        <taxon>Bacteria</taxon>
        <taxon>Bacillati</taxon>
        <taxon>Actinomycetota</taxon>
        <taxon>Actinomycetes</taxon>
        <taxon>Kitasatosporales</taxon>
        <taxon>Streptomycetaceae</taxon>
        <taxon>Streptomyces</taxon>
    </lineage>
</organism>
<proteinExistence type="predicted"/>
<accession>A0ABU4LJS2</accession>
<dbReference type="RefSeq" id="WP_086755431.1">
    <property type="nucleotide sequence ID" value="NZ_JAGJBZ010000004.1"/>
</dbReference>
<reference evidence="1 2" key="1">
    <citation type="journal article" date="2023" name="Microb. Genom.">
        <title>Mesoterricola silvestris gen. nov., sp. nov., Mesoterricola sediminis sp. nov., Geothrix oryzae sp. nov., Geothrix edaphica sp. nov., Geothrix rubra sp. nov., and Geothrix limicola sp. nov., six novel members of Acidobacteriota isolated from soils.</title>
        <authorList>
            <person name="Weisberg A.J."/>
            <person name="Pearce E."/>
            <person name="Kramer C.G."/>
            <person name="Chang J.H."/>
            <person name="Clarke C.R."/>
        </authorList>
    </citation>
    <scope>NUCLEOTIDE SEQUENCE [LARGE SCALE GENOMIC DNA]</scope>
    <source>
        <strain evidence="1 2">NRRL_B-2795</strain>
    </source>
</reference>
<protein>
    <submittedName>
        <fullName evidence="1">DUF6333 family protein</fullName>
    </submittedName>
</protein>
<gene>
    <name evidence="1" type="ORF">PV517_43335</name>
</gene>
<keyword evidence="2" id="KW-1185">Reference proteome</keyword>
<dbReference type="Proteomes" id="UP001271723">
    <property type="component" value="Unassembled WGS sequence"/>
</dbReference>
<evidence type="ECO:0000313" key="1">
    <source>
        <dbReference type="EMBL" id="MDX2915495.1"/>
    </source>
</evidence>